<feature type="transmembrane region" description="Helical" evidence="2">
    <location>
        <begin position="139"/>
        <end position="158"/>
    </location>
</feature>
<sequence length="263" mass="28136">MEHDNLIACHECDTLFRKPRLVGRKVARCPRCGATLYAGVSRKLDGISAMTLAALITFLIAQGFPIVELETNGITSQTTLFGALVALWNENMQIVAVMVFCSTILFPLTELVALLYVLVPLRAGYVPGGFNRVLRAIQFVRPWGMIEVFMLGVLITIVKMVSLARVIPEAALFAFGALTLMFAVVVTFDPRILWDLADELGARGQRPLPRTSADSAAAALGSMAGPPAPPLLQAGDEADSSRDTRSDPGRGTSPGAPPASNRG</sequence>
<accession>A0ABD5C8H3</accession>
<feature type="compositionally biased region" description="Low complexity" evidence="1">
    <location>
        <begin position="212"/>
        <end position="235"/>
    </location>
</feature>
<feature type="region of interest" description="Disordered" evidence="1">
    <location>
        <begin position="205"/>
        <end position="263"/>
    </location>
</feature>
<dbReference type="Pfam" id="PF04403">
    <property type="entry name" value="PqiA"/>
    <property type="match status" value="1"/>
</dbReference>
<keyword evidence="2" id="KW-0472">Membrane</keyword>
<dbReference type="InterPro" id="IPR007498">
    <property type="entry name" value="PqiA-like"/>
</dbReference>
<reference evidence="3 4" key="1">
    <citation type="submission" date="2023-08" db="EMBL/GenBank/DDBJ databases">
        <title>Genome sequencing of plant associated microbes to promote plant fitness in Sorghum bicolor and Oryza sativa.</title>
        <authorList>
            <person name="Coleman-Derr D."/>
        </authorList>
    </citation>
    <scope>NUCLEOTIDE SEQUENCE [LARGE SCALE GENOMIC DNA]</scope>
    <source>
        <strain evidence="3 4">SLBN-33</strain>
    </source>
</reference>
<evidence type="ECO:0000313" key="4">
    <source>
        <dbReference type="Proteomes" id="UP001245184"/>
    </source>
</evidence>
<feature type="transmembrane region" description="Helical" evidence="2">
    <location>
        <begin position="94"/>
        <end position="119"/>
    </location>
</feature>
<dbReference type="Proteomes" id="UP001245184">
    <property type="component" value="Unassembled WGS sequence"/>
</dbReference>
<keyword evidence="2" id="KW-0812">Transmembrane</keyword>
<evidence type="ECO:0000313" key="3">
    <source>
        <dbReference type="EMBL" id="MDR6201581.1"/>
    </source>
</evidence>
<evidence type="ECO:0000256" key="1">
    <source>
        <dbReference type="SAM" id="MobiDB-lite"/>
    </source>
</evidence>
<dbReference type="EMBL" id="JAVIZN010000002">
    <property type="protein sequence ID" value="MDR6201581.1"/>
    <property type="molecule type" value="Genomic_DNA"/>
</dbReference>
<proteinExistence type="predicted"/>
<keyword evidence="2" id="KW-1133">Transmembrane helix</keyword>
<dbReference type="AlphaFoldDB" id="A0ABD5C8H3"/>
<protein>
    <submittedName>
        <fullName evidence="3">Paraquat-inducible protein A</fullName>
    </submittedName>
</protein>
<feature type="transmembrane region" description="Helical" evidence="2">
    <location>
        <begin position="47"/>
        <end position="67"/>
    </location>
</feature>
<comment type="caution">
    <text evidence="3">The sequence shown here is derived from an EMBL/GenBank/DDBJ whole genome shotgun (WGS) entry which is preliminary data.</text>
</comment>
<evidence type="ECO:0000256" key="2">
    <source>
        <dbReference type="SAM" id="Phobius"/>
    </source>
</evidence>
<organism evidence="3 4">
    <name type="scientific">Paraburkholderia graminis</name>
    <dbReference type="NCBI Taxonomy" id="60548"/>
    <lineage>
        <taxon>Bacteria</taxon>
        <taxon>Pseudomonadati</taxon>
        <taxon>Pseudomonadota</taxon>
        <taxon>Betaproteobacteria</taxon>
        <taxon>Burkholderiales</taxon>
        <taxon>Burkholderiaceae</taxon>
        <taxon>Paraburkholderia</taxon>
    </lineage>
</organism>
<feature type="compositionally biased region" description="Basic and acidic residues" evidence="1">
    <location>
        <begin position="239"/>
        <end position="248"/>
    </location>
</feature>
<gene>
    <name evidence="3" type="ORF">QF025_000301</name>
</gene>
<dbReference type="RefSeq" id="WP_029970447.1">
    <property type="nucleotide sequence ID" value="NZ_ATXV01000011.1"/>
</dbReference>
<name>A0ABD5C8H3_9BURK</name>
<feature type="transmembrane region" description="Helical" evidence="2">
    <location>
        <begin position="170"/>
        <end position="188"/>
    </location>
</feature>